<evidence type="ECO:0000313" key="15">
    <source>
        <dbReference type="Proteomes" id="UP000249061"/>
    </source>
</evidence>
<gene>
    <name evidence="14" type="ORF">DI536_07960</name>
</gene>
<dbReference type="SUPFAM" id="SSF55486">
    <property type="entry name" value="Metalloproteases ('zincins'), catalytic domain"/>
    <property type="match status" value="1"/>
</dbReference>
<name>A0A2W5TIG6_9BACT</name>
<dbReference type="Gene3D" id="1.10.390.10">
    <property type="entry name" value="Neutral Protease Domain 2"/>
    <property type="match status" value="1"/>
</dbReference>
<dbReference type="Proteomes" id="UP000249061">
    <property type="component" value="Unassembled WGS sequence"/>
</dbReference>
<evidence type="ECO:0000256" key="12">
    <source>
        <dbReference type="SAM" id="SignalP"/>
    </source>
</evidence>
<comment type="cofactor">
    <cofactor evidence="2">
        <name>Zn(2+)</name>
        <dbReference type="ChEBI" id="CHEBI:29105"/>
    </cofactor>
</comment>
<keyword evidence="6" id="KW-0031">Aminopeptidase</keyword>
<evidence type="ECO:0000256" key="1">
    <source>
        <dbReference type="ARBA" id="ARBA00000098"/>
    </source>
</evidence>
<organism evidence="14 15">
    <name type="scientific">Archangium gephyra</name>
    <dbReference type="NCBI Taxonomy" id="48"/>
    <lineage>
        <taxon>Bacteria</taxon>
        <taxon>Pseudomonadati</taxon>
        <taxon>Myxococcota</taxon>
        <taxon>Myxococcia</taxon>
        <taxon>Myxococcales</taxon>
        <taxon>Cystobacterineae</taxon>
        <taxon>Archangiaceae</taxon>
        <taxon>Archangium</taxon>
    </lineage>
</organism>
<keyword evidence="12" id="KW-0732">Signal</keyword>
<keyword evidence="7" id="KW-0645">Protease</keyword>
<dbReference type="GO" id="GO:0043171">
    <property type="term" value="P:peptide catabolic process"/>
    <property type="evidence" value="ECO:0007669"/>
    <property type="project" value="TreeGrafter"/>
</dbReference>
<dbReference type="PRINTS" id="PR00756">
    <property type="entry name" value="ALADIPTASE"/>
</dbReference>
<dbReference type="GO" id="GO:0016285">
    <property type="term" value="F:alanyl aminopeptidase activity"/>
    <property type="evidence" value="ECO:0007669"/>
    <property type="project" value="UniProtKB-EC"/>
</dbReference>
<dbReference type="GO" id="GO:0042277">
    <property type="term" value="F:peptide binding"/>
    <property type="evidence" value="ECO:0007669"/>
    <property type="project" value="TreeGrafter"/>
</dbReference>
<evidence type="ECO:0000256" key="9">
    <source>
        <dbReference type="ARBA" id="ARBA00022801"/>
    </source>
</evidence>
<comment type="catalytic activity">
    <reaction evidence="1">
        <text>Release of an N-terminal amino acid, Xaa-|-Yaa- from a peptide, amide or arylamide. Xaa is preferably Ala, but may be most amino acids including Pro (slow action). When a terminal hydrophobic residue is followed by a prolyl residue, the two may be released as an intact Xaa-Pro dipeptide.</text>
        <dbReference type="EC" id="3.4.11.2"/>
    </reaction>
</comment>
<evidence type="ECO:0000256" key="5">
    <source>
        <dbReference type="ARBA" id="ARBA00015611"/>
    </source>
</evidence>
<dbReference type="InterPro" id="IPR027268">
    <property type="entry name" value="Peptidase_M4/M1_CTD_sf"/>
</dbReference>
<dbReference type="InterPro" id="IPR001930">
    <property type="entry name" value="Peptidase_M1"/>
</dbReference>
<evidence type="ECO:0000256" key="2">
    <source>
        <dbReference type="ARBA" id="ARBA00001947"/>
    </source>
</evidence>
<dbReference type="PANTHER" id="PTHR11533:SF174">
    <property type="entry name" value="PUROMYCIN-SENSITIVE AMINOPEPTIDASE-RELATED"/>
    <property type="match status" value="1"/>
</dbReference>
<evidence type="ECO:0000256" key="8">
    <source>
        <dbReference type="ARBA" id="ARBA00022723"/>
    </source>
</evidence>
<keyword evidence="11" id="KW-0482">Metalloprotease</keyword>
<dbReference type="GO" id="GO:0070006">
    <property type="term" value="F:metalloaminopeptidase activity"/>
    <property type="evidence" value="ECO:0007669"/>
    <property type="project" value="TreeGrafter"/>
</dbReference>
<dbReference type="EC" id="3.4.11.2" evidence="4"/>
<evidence type="ECO:0000313" key="14">
    <source>
        <dbReference type="EMBL" id="PZR15379.1"/>
    </source>
</evidence>
<dbReference type="GO" id="GO:0006508">
    <property type="term" value="P:proteolysis"/>
    <property type="evidence" value="ECO:0007669"/>
    <property type="project" value="UniProtKB-KW"/>
</dbReference>
<evidence type="ECO:0000259" key="13">
    <source>
        <dbReference type="Pfam" id="PF01433"/>
    </source>
</evidence>
<dbReference type="AlphaFoldDB" id="A0A2W5TIG6"/>
<accession>A0A2W5TIG6</accession>
<evidence type="ECO:0000256" key="11">
    <source>
        <dbReference type="ARBA" id="ARBA00023049"/>
    </source>
</evidence>
<evidence type="ECO:0000256" key="6">
    <source>
        <dbReference type="ARBA" id="ARBA00022438"/>
    </source>
</evidence>
<dbReference type="Pfam" id="PF01433">
    <property type="entry name" value="Peptidase_M1"/>
    <property type="match status" value="1"/>
</dbReference>
<feature type="chain" id="PRO_5015877296" description="Aminopeptidase N" evidence="12">
    <location>
        <begin position="30"/>
        <end position="341"/>
    </location>
</feature>
<dbReference type="GO" id="GO:0016020">
    <property type="term" value="C:membrane"/>
    <property type="evidence" value="ECO:0007669"/>
    <property type="project" value="TreeGrafter"/>
</dbReference>
<sequence>MCGLMPGCVRTRRVRALIVLLMFSGCAHRVTLTVHQDGRVEGRGVDVKYPVHGEQVWAGYATKKWLPEVRFDSAERTTLRLKLEVPDGWTSAGTFDVSEPTPPFLFAWAAGRFTRTELEADGHVFVALNGSQEVLLKTAAMARFLRERTGLELPVRTYTQVFVHGEAAQEAVGMALIGEAALNDADAEWVFIHELAHQWFGVSLKCLDFDDFWLNEGFATFFVGAWLEQLRGRDAYEAEVARWKSRAEKVQGALSLAPPGLPRPHTPDSKLQPRGITYSKGALFLHSLRRELGEATFWSVMRNYVTTNAGRDVTSGDFRLALEKVTGRSWTEDFAKRVYSP</sequence>
<keyword evidence="10" id="KW-0862">Zinc</keyword>
<dbReference type="GO" id="GO:0008270">
    <property type="term" value="F:zinc ion binding"/>
    <property type="evidence" value="ECO:0007669"/>
    <property type="project" value="InterPro"/>
</dbReference>
<evidence type="ECO:0000256" key="4">
    <source>
        <dbReference type="ARBA" id="ARBA00012564"/>
    </source>
</evidence>
<keyword evidence="8" id="KW-0479">Metal-binding</keyword>
<dbReference type="GO" id="GO:0005615">
    <property type="term" value="C:extracellular space"/>
    <property type="evidence" value="ECO:0007669"/>
    <property type="project" value="TreeGrafter"/>
</dbReference>
<protein>
    <recommendedName>
        <fullName evidence="5">Aminopeptidase N</fullName>
        <ecNumber evidence="4">3.4.11.2</ecNumber>
    </recommendedName>
</protein>
<dbReference type="GO" id="GO:0005737">
    <property type="term" value="C:cytoplasm"/>
    <property type="evidence" value="ECO:0007669"/>
    <property type="project" value="TreeGrafter"/>
</dbReference>
<keyword evidence="9" id="KW-0378">Hydrolase</keyword>
<reference evidence="14 15" key="1">
    <citation type="submission" date="2017-08" db="EMBL/GenBank/DDBJ databases">
        <title>Infants hospitalized years apart are colonized by the same room-sourced microbial strains.</title>
        <authorList>
            <person name="Brooks B."/>
            <person name="Olm M.R."/>
            <person name="Firek B.A."/>
            <person name="Baker R."/>
            <person name="Thomas B.C."/>
            <person name="Morowitz M.J."/>
            <person name="Banfield J.F."/>
        </authorList>
    </citation>
    <scope>NUCLEOTIDE SEQUENCE [LARGE SCALE GENOMIC DNA]</scope>
    <source>
        <strain evidence="14">S2_003_000_R2_14</strain>
    </source>
</reference>
<proteinExistence type="inferred from homology"/>
<dbReference type="InterPro" id="IPR014782">
    <property type="entry name" value="Peptidase_M1_dom"/>
</dbReference>
<evidence type="ECO:0000256" key="3">
    <source>
        <dbReference type="ARBA" id="ARBA00010136"/>
    </source>
</evidence>
<evidence type="ECO:0000256" key="10">
    <source>
        <dbReference type="ARBA" id="ARBA00022833"/>
    </source>
</evidence>
<feature type="signal peptide" evidence="12">
    <location>
        <begin position="1"/>
        <end position="29"/>
    </location>
</feature>
<feature type="domain" description="Peptidase M1 membrane alanine aminopeptidase" evidence="13">
    <location>
        <begin position="184"/>
        <end position="327"/>
    </location>
</feature>
<dbReference type="PANTHER" id="PTHR11533">
    <property type="entry name" value="PROTEASE M1 ZINC METALLOPROTEASE"/>
    <property type="match status" value="1"/>
</dbReference>
<comment type="caution">
    <text evidence="14">The sequence shown here is derived from an EMBL/GenBank/DDBJ whole genome shotgun (WGS) entry which is preliminary data.</text>
</comment>
<evidence type="ECO:0000256" key="7">
    <source>
        <dbReference type="ARBA" id="ARBA00022670"/>
    </source>
</evidence>
<dbReference type="EMBL" id="QFQP01000005">
    <property type="protein sequence ID" value="PZR15379.1"/>
    <property type="molecule type" value="Genomic_DNA"/>
</dbReference>
<comment type="similarity">
    <text evidence="3">Belongs to the peptidase M1 family.</text>
</comment>
<dbReference type="InterPro" id="IPR050344">
    <property type="entry name" value="Peptidase_M1_aminopeptidases"/>
</dbReference>